<accession>A0A517Z5H6</accession>
<dbReference type="FunFam" id="3.30.479.30:FF:000004">
    <property type="entry name" value="Putative membrane protease family, stomatin"/>
    <property type="match status" value="1"/>
</dbReference>
<dbReference type="PANTHER" id="PTHR10264">
    <property type="entry name" value="BAND 7 PROTEIN-RELATED"/>
    <property type="match status" value="1"/>
</dbReference>
<comment type="similarity">
    <text evidence="2">Belongs to the band 7/mec-2 family.</text>
</comment>
<gene>
    <name evidence="4" type="ORF">Mal4_20310</name>
</gene>
<evidence type="ECO:0000313" key="4">
    <source>
        <dbReference type="EMBL" id="QDU37715.1"/>
    </source>
</evidence>
<evidence type="ECO:0000256" key="2">
    <source>
        <dbReference type="ARBA" id="ARBA00008164"/>
    </source>
</evidence>
<dbReference type="InterPro" id="IPR036013">
    <property type="entry name" value="Band_7/SPFH_dom_sf"/>
</dbReference>
<dbReference type="SMART" id="SM00244">
    <property type="entry name" value="PHB"/>
    <property type="match status" value="1"/>
</dbReference>
<evidence type="ECO:0000313" key="5">
    <source>
        <dbReference type="Proteomes" id="UP000320496"/>
    </source>
</evidence>
<dbReference type="CDD" id="cd13438">
    <property type="entry name" value="SPFH_eoslipins_u2"/>
    <property type="match status" value="1"/>
</dbReference>
<dbReference type="Pfam" id="PF01145">
    <property type="entry name" value="Band_7"/>
    <property type="match status" value="1"/>
</dbReference>
<evidence type="ECO:0000256" key="1">
    <source>
        <dbReference type="ARBA" id="ARBA00004167"/>
    </source>
</evidence>
<reference evidence="4 5" key="1">
    <citation type="submission" date="2019-02" db="EMBL/GenBank/DDBJ databases">
        <title>Deep-cultivation of Planctomycetes and their phenomic and genomic characterization uncovers novel biology.</title>
        <authorList>
            <person name="Wiegand S."/>
            <person name="Jogler M."/>
            <person name="Boedeker C."/>
            <person name="Pinto D."/>
            <person name="Vollmers J."/>
            <person name="Rivas-Marin E."/>
            <person name="Kohn T."/>
            <person name="Peeters S.H."/>
            <person name="Heuer A."/>
            <person name="Rast P."/>
            <person name="Oberbeckmann S."/>
            <person name="Bunk B."/>
            <person name="Jeske O."/>
            <person name="Meyerdierks A."/>
            <person name="Storesund J.E."/>
            <person name="Kallscheuer N."/>
            <person name="Luecker S."/>
            <person name="Lage O.M."/>
            <person name="Pohl T."/>
            <person name="Merkel B.J."/>
            <person name="Hornburger P."/>
            <person name="Mueller R.-W."/>
            <person name="Bruemmer F."/>
            <person name="Labrenz M."/>
            <person name="Spormann A.M."/>
            <person name="Op den Camp H."/>
            <person name="Overmann J."/>
            <person name="Amann R."/>
            <person name="Jetten M.S.M."/>
            <person name="Mascher T."/>
            <person name="Medema M.H."/>
            <person name="Devos D.P."/>
            <person name="Kaster A.-K."/>
            <person name="Ovreas L."/>
            <person name="Rohde M."/>
            <person name="Galperin M.Y."/>
            <person name="Jogler C."/>
        </authorList>
    </citation>
    <scope>NUCLEOTIDE SEQUENCE [LARGE SCALE GENOMIC DNA]</scope>
    <source>
        <strain evidence="4 5">Mal4</strain>
    </source>
</reference>
<dbReference type="RefSeq" id="WP_145368742.1">
    <property type="nucleotide sequence ID" value="NZ_CP036275.1"/>
</dbReference>
<dbReference type="Gene3D" id="3.30.479.30">
    <property type="entry name" value="Band 7 domain"/>
    <property type="match status" value="1"/>
</dbReference>
<keyword evidence="5" id="KW-1185">Reference proteome</keyword>
<dbReference type="SUPFAM" id="SSF117892">
    <property type="entry name" value="Band 7/SPFH domain"/>
    <property type="match status" value="1"/>
</dbReference>
<organism evidence="4 5">
    <name type="scientific">Maioricimonas rarisocia</name>
    <dbReference type="NCBI Taxonomy" id="2528026"/>
    <lineage>
        <taxon>Bacteria</taxon>
        <taxon>Pseudomonadati</taxon>
        <taxon>Planctomycetota</taxon>
        <taxon>Planctomycetia</taxon>
        <taxon>Planctomycetales</taxon>
        <taxon>Planctomycetaceae</taxon>
        <taxon>Maioricimonas</taxon>
    </lineage>
</organism>
<proteinExistence type="inferred from homology"/>
<comment type="subcellular location">
    <subcellularLocation>
        <location evidence="1">Membrane</location>
        <topology evidence="1">Single-pass membrane protein</topology>
    </subcellularLocation>
</comment>
<dbReference type="AlphaFoldDB" id="A0A517Z5H6"/>
<dbReference type="InterPro" id="IPR001107">
    <property type="entry name" value="Band_7"/>
</dbReference>
<dbReference type="PANTHER" id="PTHR10264:SF83">
    <property type="entry name" value="BLL5629 PROTEIN"/>
    <property type="match status" value="1"/>
</dbReference>
<sequence>MFFIKRYKIRSYEAGLYFRDGEFRGLLEAGTHWFVDLFGKVRVDVVSQRDPWLVHEKLDLIARSGALDGRAVVLDLKDHERALVWIENRFSHLLPAIGDGSFCTLSPDAPERSRSRVNRSEQTVCDGLYAYWTGQKKVRVEVVDARQVRFEHPELAVIARSPMATRVLDVCTVSRDHVGVLFIDGRYVETLPAGLYAFWKAAADSRVVEVDMRETMVDVGGQDIMTADKVTLRLNAVVTYRVADARVAVSRTDDVRQALYRETQLVLRAIVGARDLDTFLTDKDVVAKEIEDAIRTRSTQLGLEIASVGIRDVILPGDMKDLMNRVTEAKKAAEANLIARREETAAIRSQANTARLLADNPTLMRLRELEVLEKVAATGKLNVIAGDKGLADRIVNLL</sequence>
<dbReference type="GO" id="GO:0098552">
    <property type="term" value="C:side of membrane"/>
    <property type="evidence" value="ECO:0007669"/>
    <property type="project" value="UniProtKB-ARBA"/>
</dbReference>
<dbReference type="KEGG" id="mri:Mal4_20310"/>
<dbReference type="GO" id="GO:0005886">
    <property type="term" value="C:plasma membrane"/>
    <property type="evidence" value="ECO:0007669"/>
    <property type="project" value="InterPro"/>
</dbReference>
<feature type="domain" description="Band 7" evidence="3">
    <location>
        <begin position="168"/>
        <end position="327"/>
    </location>
</feature>
<dbReference type="EMBL" id="CP036275">
    <property type="protein sequence ID" value="QDU37715.1"/>
    <property type="molecule type" value="Genomic_DNA"/>
</dbReference>
<evidence type="ECO:0000259" key="3">
    <source>
        <dbReference type="SMART" id="SM00244"/>
    </source>
</evidence>
<dbReference type="OrthoDB" id="5501731at2"/>
<dbReference type="InterPro" id="IPR043202">
    <property type="entry name" value="Band-7_stomatin-like"/>
</dbReference>
<protein>
    <submittedName>
        <fullName evidence="4">SPFH domain / Band 7 family protein</fullName>
    </submittedName>
</protein>
<dbReference type="Proteomes" id="UP000320496">
    <property type="component" value="Chromosome"/>
</dbReference>
<name>A0A517Z5H6_9PLAN</name>